<name>A0A074WPD2_9PEZI</name>
<organism evidence="3 4">
    <name type="scientific">Aureobasidium namibiae CBS 147.97</name>
    <dbReference type="NCBI Taxonomy" id="1043004"/>
    <lineage>
        <taxon>Eukaryota</taxon>
        <taxon>Fungi</taxon>
        <taxon>Dikarya</taxon>
        <taxon>Ascomycota</taxon>
        <taxon>Pezizomycotina</taxon>
        <taxon>Dothideomycetes</taxon>
        <taxon>Dothideomycetidae</taxon>
        <taxon>Dothideales</taxon>
        <taxon>Saccotheciaceae</taxon>
        <taxon>Aureobasidium</taxon>
    </lineage>
</organism>
<feature type="region of interest" description="Disordered" evidence="2">
    <location>
        <begin position="238"/>
        <end position="285"/>
    </location>
</feature>
<protein>
    <submittedName>
        <fullName evidence="3">Uncharacterized protein</fullName>
    </submittedName>
</protein>
<keyword evidence="1" id="KW-0175">Coiled coil</keyword>
<dbReference type="Proteomes" id="UP000027730">
    <property type="component" value="Unassembled WGS sequence"/>
</dbReference>
<feature type="compositionally biased region" description="Polar residues" evidence="2">
    <location>
        <begin position="274"/>
        <end position="285"/>
    </location>
</feature>
<dbReference type="GeneID" id="25416867"/>
<feature type="compositionally biased region" description="Basic and acidic residues" evidence="2">
    <location>
        <begin position="149"/>
        <end position="164"/>
    </location>
</feature>
<sequence length="453" mass="50783">MNASPELGEDTPRRLPVQLPPVTKYNPGKGAVPRDAVVLRQHPPLYLGDYSESKGSYYWERLKHTNPEAERLRLDLHYGEERSPRCELCEKEDRACMSTLGKKSKTTGCARCIRKHRLCSQANGGKNGASNVRKNLDDTYRPNSGATKRALDRTDNREATEPPAKRTRASMSGKAFEPFELVFVRDADETYHTPRESRGESVYTLDSNLQGSADSYRASPDLRQAEDHWTLADVDGHADFVPPNSSMTRTEQPASPAAGSIPGDPYQMNDRSTETQSSLTNGPSGTSFGDLSRYFSNHEKIVLDLQSANATLTERVGQLELSRNSWQEIQPRLLALEFMSTPNQQDTQQESYPNAMETLKSRILKLEKVNAGLGDSGVKEQIRRLEGLMEGERRERRTQVDKLQKNIKRVANDVAVLESENEGLRERLNKLTGQVRNLTDELGLLPLEDVLPS</sequence>
<feature type="region of interest" description="Disordered" evidence="2">
    <location>
        <begin position="1"/>
        <end position="35"/>
    </location>
</feature>
<dbReference type="EMBL" id="KL584709">
    <property type="protein sequence ID" value="KEQ73464.1"/>
    <property type="molecule type" value="Genomic_DNA"/>
</dbReference>
<dbReference type="AlphaFoldDB" id="A0A074WPD2"/>
<dbReference type="OrthoDB" id="3899700at2759"/>
<accession>A0A074WPD2</accession>
<dbReference type="RefSeq" id="XP_013427786.1">
    <property type="nucleotide sequence ID" value="XM_013572332.1"/>
</dbReference>
<reference evidence="3 4" key="1">
    <citation type="journal article" date="2014" name="BMC Genomics">
        <title>Genome sequencing of four Aureobasidium pullulans varieties: biotechnological potential, stress tolerance, and description of new species.</title>
        <authorList>
            <person name="Gostin Ar C."/>
            <person name="Ohm R.A."/>
            <person name="Kogej T."/>
            <person name="Sonjak S."/>
            <person name="Turk M."/>
            <person name="Zajc J."/>
            <person name="Zalar P."/>
            <person name="Grube M."/>
            <person name="Sun H."/>
            <person name="Han J."/>
            <person name="Sharma A."/>
            <person name="Chiniquy J."/>
            <person name="Ngan C.Y."/>
            <person name="Lipzen A."/>
            <person name="Barry K."/>
            <person name="Grigoriev I.V."/>
            <person name="Gunde-Cimerman N."/>
        </authorList>
    </citation>
    <scope>NUCLEOTIDE SEQUENCE [LARGE SCALE GENOMIC DNA]</scope>
    <source>
        <strain evidence="3 4">CBS 147.97</strain>
    </source>
</reference>
<evidence type="ECO:0000313" key="4">
    <source>
        <dbReference type="Proteomes" id="UP000027730"/>
    </source>
</evidence>
<feature type="compositionally biased region" description="Polar residues" evidence="2">
    <location>
        <begin position="243"/>
        <end position="253"/>
    </location>
</feature>
<keyword evidence="4" id="KW-1185">Reference proteome</keyword>
<gene>
    <name evidence="3" type="ORF">M436DRAFT_81845</name>
</gene>
<evidence type="ECO:0000256" key="2">
    <source>
        <dbReference type="SAM" id="MobiDB-lite"/>
    </source>
</evidence>
<feature type="compositionally biased region" description="Polar residues" evidence="2">
    <location>
        <begin position="123"/>
        <end position="133"/>
    </location>
</feature>
<feature type="region of interest" description="Disordered" evidence="2">
    <location>
        <begin position="123"/>
        <end position="172"/>
    </location>
</feature>
<dbReference type="HOGENOM" id="CLU_604068_0_0_1"/>
<evidence type="ECO:0000256" key="1">
    <source>
        <dbReference type="SAM" id="Coils"/>
    </source>
</evidence>
<evidence type="ECO:0000313" key="3">
    <source>
        <dbReference type="EMBL" id="KEQ73464.1"/>
    </source>
</evidence>
<proteinExistence type="predicted"/>
<feature type="coiled-coil region" evidence="1">
    <location>
        <begin position="393"/>
        <end position="441"/>
    </location>
</feature>